<dbReference type="GO" id="GO:0000977">
    <property type="term" value="F:RNA polymerase II transcription regulatory region sequence-specific DNA binding"/>
    <property type="evidence" value="ECO:0007669"/>
    <property type="project" value="TreeGrafter"/>
</dbReference>
<gene>
    <name evidence="2" type="ORF">O9G_001448</name>
</gene>
<sequence length="211" mass="24190">MQCHVGEACQESCETLIENQCPCGRIKTLFKCSELVPIECDSECKRLIRNAILAKALSIKEKDAPECDQKPFQDSFISYAQRNINFILEIEEAFEQFIQSNSFEFRFKPMKAGYRQAIHELSEYYNLLCYSVDAEPKRSCIIARNPKLNPCIPTFKLSEVSKNPELNPAKKEESLDPCPYNSIVLAISSIDEEMILNTLKEIDDSVEWSIK</sequence>
<dbReference type="HOGENOM" id="CLU_1305463_0_0_1"/>
<dbReference type="InterPro" id="IPR036867">
    <property type="entry name" value="R3H_dom_sf"/>
</dbReference>
<evidence type="ECO:0000313" key="3">
    <source>
        <dbReference type="Proteomes" id="UP000030755"/>
    </source>
</evidence>
<dbReference type="InterPro" id="IPR034078">
    <property type="entry name" value="NFX1_fam"/>
</dbReference>
<evidence type="ECO:0000259" key="1">
    <source>
        <dbReference type="PROSITE" id="PS51061"/>
    </source>
</evidence>
<dbReference type="CDD" id="cd02325">
    <property type="entry name" value="R3H"/>
    <property type="match status" value="1"/>
</dbReference>
<feature type="domain" description="R3H" evidence="1">
    <location>
        <begin position="84"/>
        <end position="146"/>
    </location>
</feature>
<dbReference type="SUPFAM" id="SSF82708">
    <property type="entry name" value="R3H domain"/>
    <property type="match status" value="1"/>
</dbReference>
<protein>
    <recommendedName>
        <fullName evidence="1">R3H domain-containing protein</fullName>
    </recommendedName>
</protein>
<evidence type="ECO:0000313" key="2">
    <source>
        <dbReference type="EMBL" id="EPZ37003.1"/>
    </source>
</evidence>
<proteinExistence type="predicted"/>
<reference evidence="2 3" key="1">
    <citation type="journal article" date="2013" name="Curr. Biol.">
        <title>Shared signatures of parasitism and phylogenomics unite Cryptomycota and microsporidia.</title>
        <authorList>
            <person name="James T.Y."/>
            <person name="Pelin A."/>
            <person name="Bonen L."/>
            <person name="Ahrendt S."/>
            <person name="Sain D."/>
            <person name="Corradi N."/>
            <person name="Stajich J.E."/>
        </authorList>
    </citation>
    <scope>NUCLEOTIDE SEQUENCE [LARGE SCALE GENOMIC DNA]</scope>
    <source>
        <strain evidence="2 3">CSF55</strain>
    </source>
</reference>
<dbReference type="AlphaFoldDB" id="A0A075B335"/>
<dbReference type="PANTHER" id="PTHR12360:SF12">
    <property type="entry name" value="TRANSCRIPTIONAL REPRESSOR NF-X1"/>
    <property type="match status" value="1"/>
</dbReference>
<dbReference type="EMBL" id="KE560384">
    <property type="protein sequence ID" value="EPZ37003.1"/>
    <property type="molecule type" value="Genomic_DNA"/>
</dbReference>
<dbReference type="SMART" id="SM00393">
    <property type="entry name" value="R3H"/>
    <property type="match status" value="1"/>
</dbReference>
<dbReference type="PROSITE" id="PS51061">
    <property type="entry name" value="R3H"/>
    <property type="match status" value="1"/>
</dbReference>
<dbReference type="STRING" id="988480.A0A075B335"/>
<dbReference type="Proteomes" id="UP000030755">
    <property type="component" value="Unassembled WGS sequence"/>
</dbReference>
<dbReference type="Pfam" id="PF01424">
    <property type="entry name" value="R3H"/>
    <property type="match status" value="1"/>
</dbReference>
<dbReference type="OrthoDB" id="6512771at2759"/>
<dbReference type="GO" id="GO:0000981">
    <property type="term" value="F:DNA-binding transcription factor activity, RNA polymerase II-specific"/>
    <property type="evidence" value="ECO:0007669"/>
    <property type="project" value="TreeGrafter"/>
</dbReference>
<dbReference type="GO" id="GO:0005634">
    <property type="term" value="C:nucleus"/>
    <property type="evidence" value="ECO:0007669"/>
    <property type="project" value="TreeGrafter"/>
</dbReference>
<accession>A0A075B335</accession>
<dbReference type="PANTHER" id="PTHR12360">
    <property type="entry name" value="NUCLEAR TRANSCRIPTION FACTOR, X-BOX BINDING 1 NFX1"/>
    <property type="match status" value="1"/>
</dbReference>
<dbReference type="InterPro" id="IPR001374">
    <property type="entry name" value="R3H_dom"/>
</dbReference>
<dbReference type="Gene3D" id="3.30.1370.50">
    <property type="entry name" value="R3H-like domain"/>
    <property type="match status" value="1"/>
</dbReference>
<name>A0A075B335_ROZAC</name>
<organism evidence="2 3">
    <name type="scientific">Rozella allomycis (strain CSF55)</name>
    <dbReference type="NCBI Taxonomy" id="988480"/>
    <lineage>
        <taxon>Eukaryota</taxon>
        <taxon>Fungi</taxon>
        <taxon>Fungi incertae sedis</taxon>
        <taxon>Cryptomycota</taxon>
        <taxon>Cryptomycota incertae sedis</taxon>
        <taxon>Rozella</taxon>
    </lineage>
</organism>
<keyword evidence="3" id="KW-1185">Reference proteome</keyword>